<evidence type="ECO:0000256" key="1">
    <source>
        <dbReference type="SAM" id="MobiDB-lite"/>
    </source>
</evidence>
<dbReference type="EMBL" id="JABSTV010001247">
    <property type="protein sequence ID" value="KAH7971856.1"/>
    <property type="molecule type" value="Genomic_DNA"/>
</dbReference>
<dbReference type="VEuPathDB" id="VectorBase:RSAN_045316"/>
<evidence type="ECO:0000313" key="3">
    <source>
        <dbReference type="Proteomes" id="UP000821837"/>
    </source>
</evidence>
<gene>
    <name evidence="2" type="ORF">HPB52_003479</name>
</gene>
<accession>A0A9D4Q8U3</accession>
<dbReference type="AlphaFoldDB" id="A0A9D4Q8U3"/>
<comment type="caution">
    <text evidence="2">The sequence shown here is derived from an EMBL/GenBank/DDBJ whole genome shotgun (WGS) entry which is preliminary data.</text>
</comment>
<dbReference type="Proteomes" id="UP000821837">
    <property type="component" value="Chromosome 11"/>
</dbReference>
<feature type="compositionally biased region" description="Basic and acidic residues" evidence="1">
    <location>
        <begin position="182"/>
        <end position="199"/>
    </location>
</feature>
<protein>
    <submittedName>
        <fullName evidence="2">Uncharacterized protein</fullName>
    </submittedName>
</protein>
<evidence type="ECO:0000313" key="2">
    <source>
        <dbReference type="EMBL" id="KAH7971856.1"/>
    </source>
</evidence>
<sequence>MGAVRAILGLPKCSPMAATLAEVGEWSLTLRMLQRALGHIDRLHRATDGRALLERFRSQPGSRMGGSQPAVPLDPAARHTPPPPKGSLMNVNSLRRRKADLSEPLLQSDYDVLTLQELVRVTSPASETWDPPAASRDLQPWNSCLVVVLCLTLMHLFDAPGACVLWPNNTAIGNDSQAQQLECKKERDSEQPNHERGRV</sequence>
<keyword evidence="3" id="KW-1185">Reference proteome</keyword>
<name>A0A9D4Q8U3_RHISA</name>
<organism evidence="2 3">
    <name type="scientific">Rhipicephalus sanguineus</name>
    <name type="common">Brown dog tick</name>
    <name type="synonym">Ixodes sanguineus</name>
    <dbReference type="NCBI Taxonomy" id="34632"/>
    <lineage>
        <taxon>Eukaryota</taxon>
        <taxon>Metazoa</taxon>
        <taxon>Ecdysozoa</taxon>
        <taxon>Arthropoda</taxon>
        <taxon>Chelicerata</taxon>
        <taxon>Arachnida</taxon>
        <taxon>Acari</taxon>
        <taxon>Parasitiformes</taxon>
        <taxon>Ixodida</taxon>
        <taxon>Ixodoidea</taxon>
        <taxon>Ixodidae</taxon>
        <taxon>Rhipicephalinae</taxon>
        <taxon>Rhipicephalus</taxon>
        <taxon>Rhipicephalus</taxon>
    </lineage>
</organism>
<reference evidence="2" key="1">
    <citation type="journal article" date="2020" name="Cell">
        <title>Large-Scale Comparative Analyses of Tick Genomes Elucidate Their Genetic Diversity and Vector Capacities.</title>
        <authorList>
            <consortium name="Tick Genome and Microbiome Consortium (TIGMIC)"/>
            <person name="Jia N."/>
            <person name="Wang J."/>
            <person name="Shi W."/>
            <person name="Du L."/>
            <person name="Sun Y."/>
            <person name="Zhan W."/>
            <person name="Jiang J.F."/>
            <person name="Wang Q."/>
            <person name="Zhang B."/>
            <person name="Ji P."/>
            <person name="Bell-Sakyi L."/>
            <person name="Cui X.M."/>
            <person name="Yuan T.T."/>
            <person name="Jiang B.G."/>
            <person name="Yang W.F."/>
            <person name="Lam T.T."/>
            <person name="Chang Q.C."/>
            <person name="Ding S.J."/>
            <person name="Wang X.J."/>
            <person name="Zhu J.G."/>
            <person name="Ruan X.D."/>
            <person name="Zhao L."/>
            <person name="Wei J.T."/>
            <person name="Ye R.Z."/>
            <person name="Que T.C."/>
            <person name="Du C.H."/>
            <person name="Zhou Y.H."/>
            <person name="Cheng J.X."/>
            <person name="Dai P.F."/>
            <person name="Guo W.B."/>
            <person name="Han X.H."/>
            <person name="Huang E.J."/>
            <person name="Li L.F."/>
            <person name="Wei W."/>
            <person name="Gao Y.C."/>
            <person name="Liu J.Z."/>
            <person name="Shao H.Z."/>
            <person name="Wang X."/>
            <person name="Wang C.C."/>
            <person name="Yang T.C."/>
            <person name="Huo Q.B."/>
            <person name="Li W."/>
            <person name="Chen H.Y."/>
            <person name="Chen S.E."/>
            <person name="Zhou L.G."/>
            <person name="Ni X.B."/>
            <person name="Tian J.H."/>
            <person name="Sheng Y."/>
            <person name="Liu T."/>
            <person name="Pan Y.S."/>
            <person name="Xia L.Y."/>
            <person name="Li J."/>
            <person name="Zhao F."/>
            <person name="Cao W.C."/>
        </authorList>
    </citation>
    <scope>NUCLEOTIDE SEQUENCE</scope>
    <source>
        <strain evidence="2">Rsan-2018</strain>
    </source>
</reference>
<reference evidence="2" key="2">
    <citation type="submission" date="2021-09" db="EMBL/GenBank/DDBJ databases">
        <authorList>
            <person name="Jia N."/>
            <person name="Wang J."/>
            <person name="Shi W."/>
            <person name="Du L."/>
            <person name="Sun Y."/>
            <person name="Zhan W."/>
            <person name="Jiang J."/>
            <person name="Wang Q."/>
            <person name="Zhang B."/>
            <person name="Ji P."/>
            <person name="Sakyi L.B."/>
            <person name="Cui X."/>
            <person name="Yuan T."/>
            <person name="Jiang B."/>
            <person name="Yang W."/>
            <person name="Lam T.T.-Y."/>
            <person name="Chang Q."/>
            <person name="Ding S."/>
            <person name="Wang X."/>
            <person name="Zhu J."/>
            <person name="Ruan X."/>
            <person name="Zhao L."/>
            <person name="Wei J."/>
            <person name="Que T."/>
            <person name="Du C."/>
            <person name="Cheng J."/>
            <person name="Dai P."/>
            <person name="Han X."/>
            <person name="Huang E."/>
            <person name="Gao Y."/>
            <person name="Liu J."/>
            <person name="Shao H."/>
            <person name="Ye R."/>
            <person name="Li L."/>
            <person name="Wei W."/>
            <person name="Wang X."/>
            <person name="Wang C."/>
            <person name="Huo Q."/>
            <person name="Li W."/>
            <person name="Guo W."/>
            <person name="Chen H."/>
            <person name="Chen S."/>
            <person name="Zhou L."/>
            <person name="Zhou L."/>
            <person name="Ni X."/>
            <person name="Tian J."/>
            <person name="Zhou Y."/>
            <person name="Sheng Y."/>
            <person name="Liu T."/>
            <person name="Pan Y."/>
            <person name="Xia L."/>
            <person name="Li J."/>
            <person name="Zhao F."/>
            <person name="Cao W."/>
        </authorList>
    </citation>
    <scope>NUCLEOTIDE SEQUENCE</scope>
    <source>
        <strain evidence="2">Rsan-2018</strain>
        <tissue evidence="2">Larvae</tissue>
    </source>
</reference>
<proteinExistence type="predicted"/>
<feature type="region of interest" description="Disordered" evidence="1">
    <location>
        <begin position="57"/>
        <end position="90"/>
    </location>
</feature>
<feature type="region of interest" description="Disordered" evidence="1">
    <location>
        <begin position="177"/>
        <end position="199"/>
    </location>
</feature>